<dbReference type="EMBL" id="JBHLWV010000008">
    <property type="protein sequence ID" value="MFC0313703.1"/>
    <property type="molecule type" value="Genomic_DNA"/>
</dbReference>
<reference evidence="1 2" key="1">
    <citation type="submission" date="2024-09" db="EMBL/GenBank/DDBJ databases">
        <authorList>
            <person name="Sun Q."/>
            <person name="Mori K."/>
        </authorList>
    </citation>
    <scope>NUCLEOTIDE SEQUENCE [LARGE SCALE GENOMIC DNA]</scope>
    <source>
        <strain evidence="1 2">CCM 7957</strain>
    </source>
</reference>
<protein>
    <submittedName>
        <fullName evidence="1">DCL family protein</fullName>
    </submittedName>
</protein>
<dbReference type="RefSeq" id="WP_382360376.1">
    <property type="nucleotide sequence ID" value="NZ_JBHLWV010000008.1"/>
</dbReference>
<comment type="caution">
    <text evidence="1">The sequence shown here is derived from an EMBL/GenBank/DDBJ whole genome shotgun (WGS) entry which is preliminary data.</text>
</comment>
<evidence type="ECO:0000313" key="2">
    <source>
        <dbReference type="Proteomes" id="UP001589783"/>
    </source>
</evidence>
<organism evidence="1 2">
    <name type="scientific">Gordonia phosphorivorans</name>
    <dbReference type="NCBI Taxonomy" id="1056982"/>
    <lineage>
        <taxon>Bacteria</taxon>
        <taxon>Bacillati</taxon>
        <taxon>Actinomycetota</taxon>
        <taxon>Actinomycetes</taxon>
        <taxon>Mycobacteriales</taxon>
        <taxon>Gordoniaceae</taxon>
        <taxon>Gordonia</taxon>
    </lineage>
</organism>
<proteinExistence type="predicted"/>
<keyword evidence="2" id="KW-1185">Reference proteome</keyword>
<dbReference type="Gene3D" id="3.10.450.40">
    <property type="match status" value="1"/>
</dbReference>
<name>A0ABV6H4A3_9ACTN</name>
<dbReference type="Proteomes" id="UP001589783">
    <property type="component" value="Unassembled WGS sequence"/>
</dbReference>
<accession>A0ABV6H4A3</accession>
<sequence length="242" mass="26649">MVSIPVVLDNFAWPTRSAAEAAFRSILRNSGYAVGDVITDPVHHQMLLEVLDRHPDHLEKIGPGVEEFFVARTRDASGVFVGANAIGIWIRRTDGDEIDFSYRTAIHQPSPRSDAKEALRTEVDDRRQAFREHRFGTGETVLSDLSGVPTGDVRDAQVIYLAPTWGQLTYRFAELEGGWTRLAVAPAFAGVAAVGSRLEDRDQATRWLAFHAQYADLGLASASEAARRTQADELGWAISSDN</sequence>
<gene>
    <name evidence="1" type="ORF">ACFFJD_02390</name>
</gene>
<evidence type="ECO:0000313" key="1">
    <source>
        <dbReference type="EMBL" id="MFC0313703.1"/>
    </source>
</evidence>
<dbReference type="Pfam" id="PF11523">
    <property type="entry name" value="DUF3223"/>
    <property type="match status" value="1"/>
</dbReference>